<evidence type="ECO:0000313" key="8">
    <source>
        <dbReference type="EMBL" id="MFC3711496.1"/>
    </source>
</evidence>
<dbReference type="PANTHER" id="PTHR33452">
    <property type="entry name" value="OXIDOREDUCTASE CATD-RELATED"/>
    <property type="match status" value="1"/>
</dbReference>
<sequence length="140" mass="16083">MRDLLLLTPLARFGDLTLLLLRLVTGSFLIYQTQDNVFSAARMQIFVDFCRQAGIPNPELWAPVSVWFQFLAGIAFILGLMTRWLGLFTVVNFIVACWFVHWTQPFPGWWPALILVFLGLYFGTRGAGKYSIDALLERHR</sequence>
<accession>A0ABV7X5T5</accession>
<keyword evidence="9" id="KW-1185">Reference proteome</keyword>
<keyword evidence="6 7" id="KW-0472">Membrane</keyword>
<name>A0ABV7X5T5_9SPHN</name>
<keyword evidence="4 7" id="KW-0812">Transmembrane</keyword>
<dbReference type="EMBL" id="JBHRXV010000001">
    <property type="protein sequence ID" value="MFC3711496.1"/>
    <property type="molecule type" value="Genomic_DNA"/>
</dbReference>
<feature type="transmembrane region" description="Helical" evidence="7">
    <location>
        <begin position="60"/>
        <end position="78"/>
    </location>
</feature>
<proteinExistence type="inferred from homology"/>
<evidence type="ECO:0000313" key="9">
    <source>
        <dbReference type="Proteomes" id="UP001595615"/>
    </source>
</evidence>
<protein>
    <submittedName>
        <fullName evidence="8">DoxX family protein</fullName>
    </submittedName>
</protein>
<keyword evidence="5 7" id="KW-1133">Transmembrane helix</keyword>
<evidence type="ECO:0000256" key="1">
    <source>
        <dbReference type="ARBA" id="ARBA00004651"/>
    </source>
</evidence>
<dbReference type="InterPro" id="IPR032808">
    <property type="entry name" value="DoxX"/>
</dbReference>
<gene>
    <name evidence="8" type="ORF">ACFOMD_02870</name>
</gene>
<evidence type="ECO:0000256" key="5">
    <source>
        <dbReference type="ARBA" id="ARBA00022989"/>
    </source>
</evidence>
<evidence type="ECO:0000256" key="4">
    <source>
        <dbReference type="ARBA" id="ARBA00022692"/>
    </source>
</evidence>
<evidence type="ECO:0000256" key="2">
    <source>
        <dbReference type="ARBA" id="ARBA00006679"/>
    </source>
</evidence>
<dbReference type="RefSeq" id="WP_380856510.1">
    <property type="nucleotide sequence ID" value="NZ_JBHRXV010000001.1"/>
</dbReference>
<evidence type="ECO:0000256" key="6">
    <source>
        <dbReference type="ARBA" id="ARBA00023136"/>
    </source>
</evidence>
<dbReference type="Pfam" id="PF07681">
    <property type="entry name" value="DoxX"/>
    <property type="match status" value="1"/>
</dbReference>
<comment type="similarity">
    <text evidence="2">Belongs to the DoxX family.</text>
</comment>
<dbReference type="Proteomes" id="UP001595615">
    <property type="component" value="Unassembled WGS sequence"/>
</dbReference>
<organism evidence="8 9">
    <name type="scientific">Sphingoaurantiacus capsulatus</name>
    <dbReference type="NCBI Taxonomy" id="1771310"/>
    <lineage>
        <taxon>Bacteria</taxon>
        <taxon>Pseudomonadati</taxon>
        <taxon>Pseudomonadota</taxon>
        <taxon>Alphaproteobacteria</taxon>
        <taxon>Sphingomonadales</taxon>
        <taxon>Sphingosinicellaceae</taxon>
        <taxon>Sphingoaurantiacus</taxon>
    </lineage>
</organism>
<comment type="caution">
    <text evidence="8">The sequence shown here is derived from an EMBL/GenBank/DDBJ whole genome shotgun (WGS) entry which is preliminary data.</text>
</comment>
<evidence type="ECO:0000256" key="7">
    <source>
        <dbReference type="SAM" id="Phobius"/>
    </source>
</evidence>
<dbReference type="PANTHER" id="PTHR33452:SF1">
    <property type="entry name" value="INNER MEMBRANE PROTEIN YPHA-RELATED"/>
    <property type="match status" value="1"/>
</dbReference>
<feature type="transmembrane region" description="Helical" evidence="7">
    <location>
        <begin position="109"/>
        <end position="128"/>
    </location>
</feature>
<dbReference type="InterPro" id="IPR051907">
    <property type="entry name" value="DoxX-like_oxidoreductase"/>
</dbReference>
<reference evidence="9" key="1">
    <citation type="journal article" date="2019" name="Int. J. Syst. Evol. Microbiol.">
        <title>The Global Catalogue of Microorganisms (GCM) 10K type strain sequencing project: providing services to taxonomists for standard genome sequencing and annotation.</title>
        <authorList>
            <consortium name="The Broad Institute Genomics Platform"/>
            <consortium name="The Broad Institute Genome Sequencing Center for Infectious Disease"/>
            <person name="Wu L."/>
            <person name="Ma J."/>
        </authorList>
    </citation>
    <scope>NUCLEOTIDE SEQUENCE [LARGE SCALE GENOMIC DNA]</scope>
    <source>
        <strain evidence="9">KCTC 42644</strain>
    </source>
</reference>
<comment type="subcellular location">
    <subcellularLocation>
        <location evidence="1">Cell membrane</location>
        <topology evidence="1">Multi-pass membrane protein</topology>
    </subcellularLocation>
</comment>
<feature type="transmembrane region" description="Helical" evidence="7">
    <location>
        <begin position="85"/>
        <end position="103"/>
    </location>
</feature>
<keyword evidence="3" id="KW-1003">Cell membrane</keyword>
<evidence type="ECO:0000256" key="3">
    <source>
        <dbReference type="ARBA" id="ARBA00022475"/>
    </source>
</evidence>